<organism evidence="8">
    <name type="scientific">Notodromas monacha</name>
    <dbReference type="NCBI Taxonomy" id="399045"/>
    <lineage>
        <taxon>Eukaryota</taxon>
        <taxon>Metazoa</taxon>
        <taxon>Ecdysozoa</taxon>
        <taxon>Arthropoda</taxon>
        <taxon>Crustacea</taxon>
        <taxon>Oligostraca</taxon>
        <taxon>Ostracoda</taxon>
        <taxon>Podocopa</taxon>
        <taxon>Podocopida</taxon>
        <taxon>Cypridocopina</taxon>
        <taxon>Cypridoidea</taxon>
        <taxon>Cyprididae</taxon>
        <taxon>Notodromas</taxon>
    </lineage>
</organism>
<dbReference type="Proteomes" id="UP000678499">
    <property type="component" value="Unassembled WGS sequence"/>
</dbReference>
<keyword evidence="5" id="KW-0966">Cell projection</keyword>
<sequence>PSAPENTASVLTLTRVYPKLEVGLHQVSSSLNASQHSRAFNFTLTLKEIGELGIALLCHTRTVIELHTHLDPDLVLHAQHSLQIGRVRQPVGHNSSFQGHDATRLRFQGRLDFRVDPKGRLEHLPLGGHAAASAAATDGGMQAAPRMTHTQHHRFKQNTHTPSLLHRTHALAKMTNKASVDRSSSFSSSPPHHSFNVMMTTPSQPVTMTRKYLDERNDIENSATNPRDPIEVSLPCLPGYRFSHHLLRPDHKRLNTLKYINGYPIPVTTTGNVSTTTTVTTHRPSLDPRDDLAKHFADIPLPSAEPPPVPDYVRFDKKTLVFDAFFVEQIPESSIEQERVHVVKVYYHLEDDCITVIEPSIPGFGLQEYDFEEPYYTWKDFNLGKTLSFFSRDYRLCRCDEFTAEWLASEGIEVNPPEPVPDPTPPPRERPRSTSSRPPSSGRRPQAPRSSGETVLRFFAVWDDRKSGGDLRPYVIHYYLSDRTLEVKEVNSPNAGREPFPLFLKRSLVVRDARQITAPTPGGTESEDFLTITDLGIGKTVHVLNRPAQNGGTKKNSEARLHFLFFLQHIPQNGFSIQKTASTTIFSEDECNPKQYTKFFIYDCDESTRKFAAQQLGETNLEPVDISEPKRPEPEREIPPHTFGIGTFEDSEQSCKSLQPTAPKKDYNRLFAYGDKVLRFEAYLAHELDNEFDGEHRGPFVIKYFIADDTIEIHELINLYGVRRKSRKFLRRMRAPTPEHTICKPCYYNINDFKIGSTVNIFNNAFKITGTDVHAMRFARENQELFHSDTIHNFEVYMEERLKALKDQGEDGTRDKREENYTEDEAPQDSLPYANQALILAPFPDAWNTEYKVNYAKLE</sequence>
<comment type="subcellular location">
    <subcellularLocation>
        <location evidence="1">Cytoplasm</location>
        <location evidence="1">Cytoskeleton</location>
        <location evidence="1">Cilium axoneme</location>
    </subcellularLocation>
</comment>
<accession>A0A7R9BJD4</accession>
<feature type="compositionally biased region" description="Pro residues" evidence="6">
    <location>
        <begin position="416"/>
        <end position="426"/>
    </location>
</feature>
<dbReference type="Pfam" id="PF06565">
    <property type="entry name" value="DM10_dom"/>
    <property type="match status" value="3"/>
</dbReference>
<feature type="compositionally biased region" description="Low complexity" evidence="6">
    <location>
        <begin position="130"/>
        <end position="144"/>
    </location>
</feature>
<proteinExistence type="predicted"/>
<keyword evidence="3" id="KW-0677">Repeat</keyword>
<dbReference type="GO" id="GO:0005930">
    <property type="term" value="C:axoneme"/>
    <property type="evidence" value="ECO:0007669"/>
    <property type="project" value="UniProtKB-SubCell"/>
</dbReference>
<dbReference type="EMBL" id="CAJPEX010000353">
    <property type="protein sequence ID" value="CAG0915230.1"/>
    <property type="molecule type" value="Genomic_DNA"/>
</dbReference>
<feature type="region of interest" description="Disordered" evidence="6">
    <location>
        <begin position="130"/>
        <end position="203"/>
    </location>
</feature>
<dbReference type="GO" id="GO:0000281">
    <property type="term" value="P:mitotic cytokinesis"/>
    <property type="evidence" value="ECO:0007669"/>
    <property type="project" value="TreeGrafter"/>
</dbReference>
<gene>
    <name evidence="8" type="ORF">NMOB1V02_LOCUS2882</name>
</gene>
<dbReference type="PANTHER" id="PTHR12086:SF9">
    <property type="entry name" value="EF-HAND DOMAIN-CONTAINING PROTEIN 1"/>
    <property type="match status" value="1"/>
</dbReference>
<evidence type="ECO:0000259" key="7">
    <source>
        <dbReference type="PROSITE" id="PS51336"/>
    </source>
</evidence>
<reference evidence="8" key="1">
    <citation type="submission" date="2020-11" db="EMBL/GenBank/DDBJ databases">
        <authorList>
            <person name="Tran Van P."/>
        </authorList>
    </citation>
    <scope>NUCLEOTIDE SEQUENCE</scope>
</reference>
<dbReference type="GO" id="GO:0007052">
    <property type="term" value="P:mitotic spindle organization"/>
    <property type="evidence" value="ECO:0007669"/>
    <property type="project" value="TreeGrafter"/>
</dbReference>
<evidence type="ECO:0000313" key="8">
    <source>
        <dbReference type="EMBL" id="CAD7275078.1"/>
    </source>
</evidence>
<name>A0A7R9BJD4_9CRUS</name>
<dbReference type="InterPro" id="IPR006602">
    <property type="entry name" value="DM10_dom"/>
</dbReference>
<dbReference type="OrthoDB" id="10255210at2759"/>
<evidence type="ECO:0000256" key="3">
    <source>
        <dbReference type="ARBA" id="ARBA00022737"/>
    </source>
</evidence>
<keyword evidence="9" id="KW-1185">Reference proteome</keyword>
<evidence type="ECO:0000313" key="9">
    <source>
        <dbReference type="Proteomes" id="UP000678499"/>
    </source>
</evidence>
<dbReference type="Gene3D" id="2.30.29.170">
    <property type="match status" value="3"/>
</dbReference>
<feature type="region of interest" description="Disordered" evidence="6">
    <location>
        <begin position="413"/>
        <end position="451"/>
    </location>
</feature>
<feature type="region of interest" description="Disordered" evidence="6">
    <location>
        <begin position="807"/>
        <end position="830"/>
    </location>
</feature>
<evidence type="ECO:0000256" key="5">
    <source>
        <dbReference type="ARBA" id="ARBA00023273"/>
    </source>
</evidence>
<evidence type="ECO:0000256" key="4">
    <source>
        <dbReference type="ARBA" id="ARBA00023212"/>
    </source>
</evidence>
<feature type="non-terminal residue" evidence="8">
    <location>
        <position position="1"/>
    </location>
</feature>
<feature type="domain" description="DM10" evidence="7">
    <location>
        <begin position="452"/>
        <end position="565"/>
    </location>
</feature>
<dbReference type="EMBL" id="OA882390">
    <property type="protein sequence ID" value="CAD7275078.1"/>
    <property type="molecule type" value="Genomic_DNA"/>
</dbReference>
<dbReference type="PROSITE" id="PS51336">
    <property type="entry name" value="DM10"/>
    <property type="match status" value="3"/>
</dbReference>
<keyword evidence="2" id="KW-0963">Cytoplasm</keyword>
<dbReference type="GO" id="GO:0060285">
    <property type="term" value="P:cilium-dependent cell motility"/>
    <property type="evidence" value="ECO:0007669"/>
    <property type="project" value="TreeGrafter"/>
</dbReference>
<dbReference type="SMART" id="SM00676">
    <property type="entry name" value="DM10"/>
    <property type="match status" value="3"/>
</dbReference>
<feature type="domain" description="DM10" evidence="7">
    <location>
        <begin position="674"/>
        <end position="783"/>
    </location>
</feature>
<dbReference type="InterPro" id="IPR040193">
    <property type="entry name" value="EFHC1/EFHC2/EFHB"/>
</dbReference>
<feature type="compositionally biased region" description="Basic and acidic residues" evidence="6">
    <location>
        <begin position="807"/>
        <end position="820"/>
    </location>
</feature>
<evidence type="ECO:0000256" key="1">
    <source>
        <dbReference type="ARBA" id="ARBA00004430"/>
    </source>
</evidence>
<dbReference type="GO" id="GO:0043014">
    <property type="term" value="F:alpha-tubulin binding"/>
    <property type="evidence" value="ECO:0007669"/>
    <property type="project" value="TreeGrafter"/>
</dbReference>
<keyword evidence="4" id="KW-0206">Cytoskeleton</keyword>
<protein>
    <recommendedName>
        <fullName evidence="7">DM10 domain-containing protein</fullName>
    </recommendedName>
</protein>
<dbReference type="AlphaFoldDB" id="A0A7R9BJD4"/>
<dbReference type="GO" id="GO:0072686">
    <property type="term" value="C:mitotic spindle"/>
    <property type="evidence" value="ECO:0007669"/>
    <property type="project" value="TreeGrafter"/>
</dbReference>
<evidence type="ECO:0000256" key="6">
    <source>
        <dbReference type="SAM" id="MobiDB-lite"/>
    </source>
</evidence>
<dbReference type="PANTHER" id="PTHR12086">
    <property type="entry name" value="EF-HAND DOMAIN C-TERMINAL CONTAINING PROTEIN"/>
    <property type="match status" value="1"/>
</dbReference>
<feature type="compositionally biased region" description="Low complexity" evidence="6">
    <location>
        <begin position="433"/>
        <end position="451"/>
    </location>
</feature>
<evidence type="ECO:0000256" key="2">
    <source>
        <dbReference type="ARBA" id="ARBA00022490"/>
    </source>
</evidence>
<feature type="domain" description="DM10" evidence="7">
    <location>
        <begin position="316"/>
        <end position="411"/>
    </location>
</feature>
<feature type="compositionally biased region" description="Low complexity" evidence="6">
    <location>
        <begin position="183"/>
        <end position="195"/>
    </location>
</feature>